<sequence length="355" mass="38338">MTIAINRRRFLTLGAGTSGLALASGLGLGALAGTPRVAGAATGEGRAIVKDVIDFRLKPGDWPGAFGFVTFRLHQGFHDGGIVHYIRTDASDADYAERHGLVFVPLLGLVDRPELQNRLYVFENGQPPVLQHVPGSDGYTPLFRIHRVSGNAGGRILTAEGEIEEAVATGRLTVEETRVRVNFPLVQWGDEHLAVDTERDSYLGTGQLLDAPDLENRQVTFKLHEAFPGSWYILTDTSAAPMAPMMSIPASPATADLPSVHATDKVWVFVNGIEGAGVMGFQSAIFGNPAGHAAWSPFWDHFALRWEDPDEARVLENAAEVRELVAAERLVQYNGTPNSHPQGFVVNCPVPVMSG</sequence>
<keyword evidence="4" id="KW-1185">Reference proteome</keyword>
<feature type="signal peptide" evidence="1">
    <location>
        <begin position="1"/>
        <end position="23"/>
    </location>
</feature>
<dbReference type="RefSeq" id="WP_015259821.1">
    <property type="nucleotide sequence ID" value="NC_019902.2"/>
</dbReference>
<evidence type="ECO:0000259" key="2">
    <source>
        <dbReference type="Pfam" id="PF24298"/>
    </source>
</evidence>
<dbReference type="KEGG" id="tni:TVNIR_3076"/>
<gene>
    <name evidence="3" type="ordered locus">TVNIR_3076</name>
</gene>
<dbReference type="OrthoDB" id="5780363at2"/>
<feature type="domain" description="DUF7482" evidence="2">
    <location>
        <begin position="79"/>
        <end position="328"/>
    </location>
</feature>
<dbReference type="PATRIC" id="fig|1255043.3.peg.3104"/>
<dbReference type="Proteomes" id="UP000010809">
    <property type="component" value="Chromosome"/>
</dbReference>
<dbReference type="eggNOG" id="ENOG5033I38">
    <property type="taxonomic scope" value="Bacteria"/>
</dbReference>
<dbReference type="EMBL" id="CP003989">
    <property type="protein sequence ID" value="AGA34713.1"/>
    <property type="molecule type" value="Genomic_DNA"/>
</dbReference>
<protein>
    <recommendedName>
        <fullName evidence="2">DUF7482 domain-containing protein</fullName>
    </recommendedName>
</protein>
<reference evidence="3" key="1">
    <citation type="submission" date="2015-12" db="EMBL/GenBank/DDBJ databases">
        <authorList>
            <person name="Tikhonova T.V."/>
            <person name="Pavlov A.R."/>
            <person name="Beletsky A.V."/>
            <person name="Mardanov A.V."/>
            <person name="Sorokin D.Y."/>
            <person name="Ravin N.V."/>
            <person name="Popov V.O."/>
        </authorList>
    </citation>
    <scope>NUCLEOTIDE SEQUENCE</scope>
    <source>
        <strain evidence="3">DSM 14787</strain>
    </source>
</reference>
<feature type="chain" id="PRO_5003941194" description="DUF7482 domain-containing protein" evidence="1">
    <location>
        <begin position="24"/>
        <end position="355"/>
    </location>
</feature>
<evidence type="ECO:0000256" key="1">
    <source>
        <dbReference type="SAM" id="SignalP"/>
    </source>
</evidence>
<accession>L0E091</accession>
<name>L0E091_THIND</name>
<organism evidence="3 4">
    <name type="scientific">Thioalkalivibrio nitratireducens (strain DSM 14787 / UNIQEM 213 / ALEN2)</name>
    <dbReference type="NCBI Taxonomy" id="1255043"/>
    <lineage>
        <taxon>Bacteria</taxon>
        <taxon>Pseudomonadati</taxon>
        <taxon>Pseudomonadota</taxon>
        <taxon>Gammaproteobacteria</taxon>
        <taxon>Chromatiales</taxon>
        <taxon>Ectothiorhodospiraceae</taxon>
        <taxon>Thioalkalivibrio</taxon>
    </lineage>
</organism>
<dbReference type="AlphaFoldDB" id="L0E091"/>
<dbReference type="HOGENOM" id="CLU_780614_0_0_6"/>
<dbReference type="InterPro" id="IPR055905">
    <property type="entry name" value="DUF7482"/>
</dbReference>
<evidence type="ECO:0000313" key="3">
    <source>
        <dbReference type="EMBL" id="AGA34713.1"/>
    </source>
</evidence>
<keyword evidence="1" id="KW-0732">Signal</keyword>
<proteinExistence type="predicted"/>
<dbReference type="PROSITE" id="PS51318">
    <property type="entry name" value="TAT"/>
    <property type="match status" value="1"/>
</dbReference>
<dbReference type="InterPro" id="IPR006311">
    <property type="entry name" value="TAT_signal"/>
</dbReference>
<evidence type="ECO:0000313" key="4">
    <source>
        <dbReference type="Proteomes" id="UP000010809"/>
    </source>
</evidence>
<dbReference type="Pfam" id="PF24298">
    <property type="entry name" value="DUF7482"/>
    <property type="match status" value="1"/>
</dbReference>